<organism evidence="1 2">
    <name type="scientific">candidate division KSB3 bacterium</name>
    <dbReference type="NCBI Taxonomy" id="2044937"/>
    <lineage>
        <taxon>Bacteria</taxon>
        <taxon>candidate division KSB3</taxon>
    </lineage>
</organism>
<evidence type="ECO:0000313" key="1">
    <source>
        <dbReference type="EMBL" id="PID55680.1"/>
    </source>
</evidence>
<sequence>MTRDDEIIQRFEERAGAILGKAQQFLTTTLPGGPGVFSYVVMSNLVSKLFGNVREYVESAVSRPLTIPDFVYVEPLDEELEEFFEDERFYSLRRELPEKYESFNSDDWLKLRGYYRPLYYTFYYKDPFMVDFFSFEIQNHDLKRIILDYDALPAYKQVLNSTPSASRQSALWEAVSSILKNTVDDIWSKQYAKELFENAKEIPEVAKLVTSIKDKIRERVEIDELMDLYNDIKYISGRSLSESLPETPQEPPMPSVQYVTSVLPGGHLVVPGEVIRRFHLQSVTKMRVILVAED</sequence>
<gene>
    <name evidence="1" type="ORF">CSB45_14875</name>
</gene>
<reference evidence="1 2" key="1">
    <citation type="submission" date="2017-10" db="EMBL/GenBank/DDBJ databases">
        <title>Novel microbial diversity and functional potential in the marine mammal oral microbiome.</title>
        <authorList>
            <person name="Dudek N.K."/>
            <person name="Sun C.L."/>
            <person name="Burstein D."/>
            <person name="Kantor R.S."/>
            <person name="Aliaga Goltsman D.S."/>
            <person name="Bik E.M."/>
            <person name="Thomas B.C."/>
            <person name="Banfield J.F."/>
            <person name="Relman D.A."/>
        </authorList>
    </citation>
    <scope>NUCLEOTIDE SEQUENCE [LARGE SCALE GENOMIC DNA]</scope>
    <source>
        <strain evidence="1">DOLZORAL124_49_17</strain>
    </source>
</reference>
<dbReference type="Proteomes" id="UP000229740">
    <property type="component" value="Unassembled WGS sequence"/>
</dbReference>
<comment type="caution">
    <text evidence="1">The sequence shown here is derived from an EMBL/GenBank/DDBJ whole genome shotgun (WGS) entry which is preliminary data.</text>
</comment>
<name>A0A2G6E0V5_9BACT</name>
<evidence type="ECO:0000313" key="2">
    <source>
        <dbReference type="Proteomes" id="UP000229740"/>
    </source>
</evidence>
<proteinExistence type="predicted"/>
<dbReference type="AlphaFoldDB" id="A0A2G6E0V5"/>
<protein>
    <submittedName>
        <fullName evidence="1">Uncharacterized protein</fullName>
    </submittedName>
</protein>
<accession>A0A2G6E0V5</accession>
<dbReference type="EMBL" id="PDPS01000050">
    <property type="protein sequence ID" value="PID55680.1"/>
    <property type="molecule type" value="Genomic_DNA"/>
</dbReference>